<dbReference type="InterPro" id="IPR011993">
    <property type="entry name" value="PH-like_dom_sf"/>
</dbReference>
<keyword evidence="6" id="KW-0040">ANK repeat</keyword>
<keyword evidence="3" id="KW-0479">Metal-binding</keyword>
<dbReference type="SUPFAM" id="SSF48403">
    <property type="entry name" value="Ankyrin repeat"/>
    <property type="match status" value="1"/>
</dbReference>
<dbReference type="InterPro" id="IPR002110">
    <property type="entry name" value="Ankyrin_rpt"/>
</dbReference>
<dbReference type="GO" id="GO:0008270">
    <property type="term" value="F:zinc ion binding"/>
    <property type="evidence" value="ECO:0007669"/>
    <property type="project" value="UniProtKB-KW"/>
</dbReference>
<dbReference type="Gene3D" id="1.10.220.150">
    <property type="entry name" value="Arf GTPase activating protein"/>
    <property type="match status" value="1"/>
</dbReference>
<dbReference type="Pfam" id="PF01412">
    <property type="entry name" value="ArfGap"/>
    <property type="match status" value="1"/>
</dbReference>
<proteinExistence type="inferred from homology"/>
<dbReference type="AlphaFoldDB" id="B3RMB0"/>
<dbReference type="CDD" id="cd08836">
    <property type="entry name" value="ArfGap_AGAP"/>
    <property type="match status" value="1"/>
</dbReference>
<dbReference type="Gene3D" id="2.30.29.30">
    <property type="entry name" value="Pleckstrin-homology domain (PH domain)/Phosphotyrosine-binding domain (PTB)"/>
    <property type="match status" value="1"/>
</dbReference>
<keyword evidence="11" id="KW-1185">Reference proteome</keyword>
<dbReference type="PANTHER" id="PTHR45819">
    <property type="entry name" value="CENTAURIN-GAMMA-1A"/>
    <property type="match status" value="1"/>
</dbReference>
<evidence type="ECO:0008006" key="12">
    <source>
        <dbReference type="Google" id="ProtNLM"/>
    </source>
</evidence>
<dbReference type="EMBL" id="DS985242">
    <property type="protein sequence ID" value="EDV27819.1"/>
    <property type="molecule type" value="Genomic_DNA"/>
</dbReference>
<dbReference type="PROSITE" id="PS50003">
    <property type="entry name" value="PH_DOMAIN"/>
    <property type="match status" value="1"/>
</dbReference>
<dbReference type="Pfam" id="PF12796">
    <property type="entry name" value="Ank_2"/>
    <property type="match status" value="1"/>
</dbReference>
<protein>
    <recommendedName>
        <fullName evidence="12">Arf-GAP domain-containing protein</fullName>
    </recommendedName>
</protein>
<dbReference type="HOGENOM" id="CLU_007326_0_0_1"/>
<feature type="domain" description="PH" evidence="8">
    <location>
        <begin position="1"/>
        <end position="38"/>
    </location>
</feature>
<dbReference type="PRINTS" id="PR00405">
    <property type="entry name" value="REVINTRACTNG"/>
</dbReference>
<dbReference type="InParanoid" id="B3RMB0"/>
<evidence type="ECO:0000256" key="3">
    <source>
        <dbReference type="ARBA" id="ARBA00022723"/>
    </source>
</evidence>
<organism evidence="10 11">
    <name type="scientific">Trichoplax adhaerens</name>
    <name type="common">Trichoplax reptans</name>
    <dbReference type="NCBI Taxonomy" id="10228"/>
    <lineage>
        <taxon>Eukaryota</taxon>
        <taxon>Metazoa</taxon>
        <taxon>Placozoa</taxon>
        <taxon>Uniplacotomia</taxon>
        <taxon>Trichoplacea</taxon>
        <taxon>Trichoplacidae</taxon>
        <taxon>Trichoplax</taxon>
    </lineage>
</organism>
<name>B3RMB0_TRIAD</name>
<dbReference type="InterPro" id="IPR051282">
    <property type="entry name" value="Arf-GAP_GTPase_ANK_PH"/>
</dbReference>
<keyword evidence="5" id="KW-0862">Zinc</keyword>
<feature type="domain" description="Arf-GAP" evidence="9">
    <location>
        <begin position="58"/>
        <end position="178"/>
    </location>
</feature>
<dbReference type="SUPFAM" id="SSF50729">
    <property type="entry name" value="PH domain-like"/>
    <property type="match status" value="1"/>
</dbReference>
<evidence type="ECO:0000313" key="10">
    <source>
        <dbReference type="EMBL" id="EDV27819.1"/>
    </source>
</evidence>
<evidence type="ECO:0000259" key="9">
    <source>
        <dbReference type="PROSITE" id="PS50115"/>
    </source>
</evidence>
<evidence type="ECO:0000256" key="2">
    <source>
        <dbReference type="ARBA" id="ARBA00022468"/>
    </source>
</evidence>
<evidence type="ECO:0000256" key="6">
    <source>
        <dbReference type="ARBA" id="ARBA00023043"/>
    </source>
</evidence>
<dbReference type="Proteomes" id="UP000009022">
    <property type="component" value="Unassembled WGS sequence"/>
</dbReference>
<dbReference type="InterPro" id="IPR036770">
    <property type="entry name" value="Ankyrin_rpt-contain_sf"/>
</dbReference>
<dbReference type="InterPro" id="IPR001164">
    <property type="entry name" value="ArfGAP_dom"/>
</dbReference>
<comment type="similarity">
    <text evidence="1">Belongs to the centaurin gamma-like family.</text>
</comment>
<dbReference type="PANTHER" id="PTHR45819:SF5">
    <property type="entry name" value="CENTAURIN-GAMMA-1A"/>
    <property type="match status" value="1"/>
</dbReference>
<gene>
    <name evidence="10" type="ORF">TRIADDRAFT_21576</name>
</gene>
<sequence>DDGYTFTIVSSNEQSWQFEVKNLTERDEWITGIQEQIMQSLQSAPSRKNTLDDVNSEIAIVRTLRKVNGNFKCVDCRSENPDWASLNLGTLMCIECSGLHRNLGAHISRVRSLTLDSWPAINLSVMSAIGNHTANKVWEANFHNHTKIDSKSSREDKEKFIRAKYEQKLFLAPLPDSKTSLSTQLIKAVLKNDLQHFLRVLAYCTPDDINKKYKLNDSRTALHFSCAVANPVMAQLLIWNNIDTTLQDSHGYTANDYARAANSDECIEVLVSNDSSQETSTAKTLYLTKELFVTSNKERDRNHSSIV</sequence>
<dbReference type="InterPro" id="IPR001849">
    <property type="entry name" value="PH_domain"/>
</dbReference>
<dbReference type="CTD" id="6750868"/>
<evidence type="ECO:0000256" key="7">
    <source>
        <dbReference type="PROSITE-ProRule" id="PRU00288"/>
    </source>
</evidence>
<keyword evidence="4 7" id="KW-0863">Zinc-finger</keyword>
<dbReference type="GO" id="GO:0005096">
    <property type="term" value="F:GTPase activator activity"/>
    <property type="evidence" value="ECO:0007669"/>
    <property type="project" value="UniProtKB-KW"/>
</dbReference>
<dbReference type="SUPFAM" id="SSF57863">
    <property type="entry name" value="ArfGap/RecO-like zinc finger"/>
    <property type="match status" value="1"/>
</dbReference>
<reference evidence="10 11" key="1">
    <citation type="journal article" date="2008" name="Nature">
        <title>The Trichoplax genome and the nature of placozoans.</title>
        <authorList>
            <person name="Srivastava M."/>
            <person name="Begovic E."/>
            <person name="Chapman J."/>
            <person name="Putnam N.H."/>
            <person name="Hellsten U."/>
            <person name="Kawashima T."/>
            <person name="Kuo A."/>
            <person name="Mitros T."/>
            <person name="Salamov A."/>
            <person name="Carpenter M.L."/>
            <person name="Signorovitch A.Y."/>
            <person name="Moreno M.A."/>
            <person name="Kamm K."/>
            <person name="Grimwood J."/>
            <person name="Schmutz J."/>
            <person name="Shapiro H."/>
            <person name="Grigoriev I.V."/>
            <person name="Buss L.W."/>
            <person name="Schierwater B."/>
            <person name="Dellaporta S.L."/>
            <person name="Rokhsar D.S."/>
        </authorList>
    </citation>
    <scope>NUCLEOTIDE SEQUENCE [LARGE SCALE GENOMIC DNA]</scope>
    <source>
        <strain evidence="10 11">Grell-BS-1999</strain>
    </source>
</reference>
<keyword evidence="2" id="KW-0343">GTPase activation</keyword>
<dbReference type="FunFam" id="1.10.220.150:FF:000001">
    <property type="entry name" value="Arf-GAP with GTPase, ANK repeat and PH domain-containing protein 1"/>
    <property type="match status" value="1"/>
</dbReference>
<dbReference type="SMART" id="SM00105">
    <property type="entry name" value="ArfGap"/>
    <property type="match status" value="1"/>
</dbReference>
<feature type="non-terminal residue" evidence="10">
    <location>
        <position position="1"/>
    </location>
</feature>
<accession>B3RMB0</accession>
<evidence type="ECO:0000313" key="11">
    <source>
        <dbReference type="Proteomes" id="UP000009022"/>
    </source>
</evidence>
<dbReference type="GeneID" id="6750868"/>
<dbReference type="Gene3D" id="1.25.40.20">
    <property type="entry name" value="Ankyrin repeat-containing domain"/>
    <property type="match status" value="1"/>
</dbReference>
<dbReference type="InterPro" id="IPR037278">
    <property type="entry name" value="ARFGAP/RecO"/>
</dbReference>
<dbReference type="PROSITE" id="PS50115">
    <property type="entry name" value="ARFGAP"/>
    <property type="match status" value="1"/>
</dbReference>
<dbReference type="PhylomeDB" id="B3RMB0"/>
<evidence type="ECO:0000256" key="5">
    <source>
        <dbReference type="ARBA" id="ARBA00022833"/>
    </source>
</evidence>
<dbReference type="eggNOG" id="KOG0705">
    <property type="taxonomic scope" value="Eukaryota"/>
</dbReference>
<dbReference type="KEGG" id="tad:TRIADDRAFT_21576"/>
<evidence type="ECO:0000259" key="8">
    <source>
        <dbReference type="PROSITE" id="PS50003"/>
    </source>
</evidence>
<evidence type="ECO:0000256" key="4">
    <source>
        <dbReference type="ARBA" id="ARBA00022771"/>
    </source>
</evidence>
<dbReference type="OrthoDB" id="6136903at2759"/>
<dbReference type="InterPro" id="IPR038508">
    <property type="entry name" value="ArfGAP_dom_sf"/>
</dbReference>
<evidence type="ECO:0000256" key="1">
    <source>
        <dbReference type="ARBA" id="ARBA00005430"/>
    </source>
</evidence>
<dbReference type="RefSeq" id="XP_002109653.1">
    <property type="nucleotide sequence ID" value="XM_002109617.1"/>
</dbReference>
<dbReference type="OMA" id="EMANTVW"/>